<dbReference type="EMBL" id="JASNQZ010000007">
    <property type="protein sequence ID" value="KAL0954728.1"/>
    <property type="molecule type" value="Genomic_DNA"/>
</dbReference>
<evidence type="ECO:0000259" key="7">
    <source>
        <dbReference type="PROSITE" id="PS50157"/>
    </source>
</evidence>
<dbReference type="PANTHER" id="PTHR44029">
    <property type="entry name" value="DNAJ HOMOLOG SUBFAMILY C MEMBER 21"/>
    <property type="match status" value="1"/>
</dbReference>
<feature type="compositionally biased region" description="Basic and acidic residues" evidence="5">
    <location>
        <begin position="453"/>
        <end position="469"/>
    </location>
</feature>
<evidence type="ECO:0000256" key="1">
    <source>
        <dbReference type="ARBA" id="ARBA00022723"/>
    </source>
</evidence>
<evidence type="ECO:0000259" key="6">
    <source>
        <dbReference type="PROSITE" id="PS50076"/>
    </source>
</evidence>
<dbReference type="Pfam" id="PF21884">
    <property type="entry name" value="ZUO1-like_ZHD"/>
    <property type="match status" value="1"/>
</dbReference>
<dbReference type="SUPFAM" id="SSF57667">
    <property type="entry name" value="beta-beta-alpha zinc fingers"/>
    <property type="match status" value="1"/>
</dbReference>
<dbReference type="PROSITE" id="PS50157">
    <property type="entry name" value="ZINC_FINGER_C2H2_2"/>
    <property type="match status" value="1"/>
</dbReference>
<dbReference type="SUPFAM" id="SSF46565">
    <property type="entry name" value="Chaperone J-domain"/>
    <property type="match status" value="1"/>
</dbReference>
<dbReference type="Gene3D" id="1.10.287.110">
    <property type="entry name" value="DnaJ domain"/>
    <property type="match status" value="1"/>
</dbReference>
<evidence type="ECO:0000256" key="4">
    <source>
        <dbReference type="PROSITE-ProRule" id="PRU00042"/>
    </source>
</evidence>
<dbReference type="PRINTS" id="PR00625">
    <property type="entry name" value="JDOMAIN"/>
</dbReference>
<feature type="compositionally biased region" description="Acidic residues" evidence="5">
    <location>
        <begin position="356"/>
        <end position="379"/>
    </location>
</feature>
<evidence type="ECO:0000256" key="2">
    <source>
        <dbReference type="ARBA" id="ARBA00022771"/>
    </source>
</evidence>
<keyword evidence="2 4" id="KW-0863">Zinc-finger</keyword>
<dbReference type="Gene3D" id="3.30.160.60">
    <property type="entry name" value="Classic Zinc Finger"/>
    <property type="match status" value="1"/>
</dbReference>
<dbReference type="InterPro" id="IPR003604">
    <property type="entry name" value="Matrin/U1-like-C_Znf_C2H2"/>
</dbReference>
<dbReference type="InterPro" id="IPR013087">
    <property type="entry name" value="Znf_C2H2_type"/>
</dbReference>
<evidence type="ECO:0000256" key="3">
    <source>
        <dbReference type="ARBA" id="ARBA00022833"/>
    </source>
</evidence>
<evidence type="ECO:0008006" key="10">
    <source>
        <dbReference type="Google" id="ProtNLM"/>
    </source>
</evidence>
<dbReference type="InterPro" id="IPR054076">
    <property type="entry name" value="ZUO1-like_ZHD"/>
</dbReference>
<dbReference type="InterPro" id="IPR051964">
    <property type="entry name" value="Chaperone_stress_response"/>
</dbReference>
<accession>A0ABR3JH99</accession>
<sequence>MGARESTARQAEGDSEPVDYYQLLQVEETASADEIKRAFRRLALVHHPDKNKDDIEGATNRFAAIQQAYEVLSDEQERAWYDSHKASLAPEPDAETVFEDIRKGAPPSRARERGLTSRHLAQFFDPSKWSGLDDGPDGFFTIYRNLFDRLRSEEVMFSDDSDFPSFGDSTWPWVAERGSAQDSARDFYNVWVNFATSKDFAWTDQWNISEAPDRRVRRLMEKDNKKARDDARREYNDTIRSLAKFLRKRDPRHKEHLAKQAQAAQSQQASGTSTPSGGARRSAQPVETFVEQDWQKVDTRGHNVDLEWAVAENDDPEEWECVACAKSFRSEAAWASHERSKKHMKEVERLRQEMLAENEELGLGDDGVLDEDEDEDDAVDLPPGSPGSDASEASLPGPGEVSETQFDIGEQAEVGPVDELQTAPESISMEHKATDLDTNNAPGPLVAEASDDDAGRVDDPQPKQPELSKREKRRAREARKAEANAAAGIQASYFGQA</sequence>
<feature type="domain" description="J" evidence="6">
    <location>
        <begin position="19"/>
        <end position="85"/>
    </location>
</feature>
<reference evidence="9" key="1">
    <citation type="submission" date="2024-06" db="EMBL/GenBank/DDBJ databases">
        <title>Multi-omics analyses provide insights into the biosynthesis of the anticancer antibiotic pleurotin in Hohenbuehelia grisea.</title>
        <authorList>
            <person name="Weaver J.A."/>
            <person name="Alberti F."/>
        </authorList>
    </citation>
    <scope>NUCLEOTIDE SEQUENCE [LARGE SCALE GENOMIC DNA]</scope>
    <source>
        <strain evidence="9">T-177</strain>
    </source>
</reference>
<evidence type="ECO:0000313" key="9">
    <source>
        <dbReference type="Proteomes" id="UP001556367"/>
    </source>
</evidence>
<gene>
    <name evidence="8" type="ORF">HGRIS_003681</name>
</gene>
<organism evidence="8 9">
    <name type="scientific">Hohenbuehelia grisea</name>
    <dbReference type="NCBI Taxonomy" id="104357"/>
    <lineage>
        <taxon>Eukaryota</taxon>
        <taxon>Fungi</taxon>
        <taxon>Dikarya</taxon>
        <taxon>Basidiomycota</taxon>
        <taxon>Agaricomycotina</taxon>
        <taxon>Agaricomycetes</taxon>
        <taxon>Agaricomycetidae</taxon>
        <taxon>Agaricales</taxon>
        <taxon>Pleurotineae</taxon>
        <taxon>Pleurotaceae</taxon>
        <taxon>Hohenbuehelia</taxon>
    </lineage>
</organism>
<comment type="caution">
    <text evidence="8">The sequence shown here is derived from an EMBL/GenBank/DDBJ whole genome shotgun (WGS) entry which is preliminary data.</text>
</comment>
<dbReference type="InterPro" id="IPR018253">
    <property type="entry name" value="DnaJ_domain_CS"/>
</dbReference>
<dbReference type="SMART" id="SM00271">
    <property type="entry name" value="DnaJ"/>
    <property type="match status" value="1"/>
</dbReference>
<dbReference type="SMART" id="SM00451">
    <property type="entry name" value="ZnF_U1"/>
    <property type="match status" value="1"/>
</dbReference>
<evidence type="ECO:0000313" key="8">
    <source>
        <dbReference type="EMBL" id="KAL0954728.1"/>
    </source>
</evidence>
<dbReference type="Pfam" id="PF00226">
    <property type="entry name" value="DnaJ"/>
    <property type="match status" value="1"/>
</dbReference>
<dbReference type="InterPro" id="IPR022755">
    <property type="entry name" value="Znf_C2H2_jaz"/>
</dbReference>
<dbReference type="InterPro" id="IPR036236">
    <property type="entry name" value="Znf_C2H2_sf"/>
</dbReference>
<dbReference type="PANTHER" id="PTHR44029:SF1">
    <property type="entry name" value="DNAJ HOMOLOG SUBFAMILY C MEMBER 21"/>
    <property type="match status" value="1"/>
</dbReference>
<dbReference type="CDD" id="cd06257">
    <property type="entry name" value="DnaJ"/>
    <property type="match status" value="1"/>
</dbReference>
<feature type="domain" description="C2H2-type" evidence="7">
    <location>
        <begin position="319"/>
        <end position="348"/>
    </location>
</feature>
<protein>
    <recommendedName>
        <fullName evidence="10">DnaJ-domain-containing protein</fullName>
    </recommendedName>
</protein>
<proteinExistence type="predicted"/>
<dbReference type="PROSITE" id="PS00636">
    <property type="entry name" value="DNAJ_1"/>
    <property type="match status" value="1"/>
</dbReference>
<dbReference type="InterPro" id="IPR036869">
    <property type="entry name" value="J_dom_sf"/>
</dbReference>
<dbReference type="Pfam" id="PF12171">
    <property type="entry name" value="zf-C2H2_jaz"/>
    <property type="match status" value="1"/>
</dbReference>
<dbReference type="PROSITE" id="PS50076">
    <property type="entry name" value="DNAJ_2"/>
    <property type="match status" value="1"/>
</dbReference>
<evidence type="ECO:0000256" key="5">
    <source>
        <dbReference type="SAM" id="MobiDB-lite"/>
    </source>
</evidence>
<keyword evidence="3" id="KW-0862">Zinc</keyword>
<feature type="region of interest" description="Disordered" evidence="5">
    <location>
        <begin position="351"/>
        <end position="497"/>
    </location>
</feature>
<keyword evidence="9" id="KW-1185">Reference proteome</keyword>
<dbReference type="Proteomes" id="UP001556367">
    <property type="component" value="Unassembled WGS sequence"/>
</dbReference>
<dbReference type="InterPro" id="IPR001623">
    <property type="entry name" value="DnaJ_domain"/>
</dbReference>
<feature type="region of interest" description="Disordered" evidence="5">
    <location>
        <begin position="251"/>
        <end position="294"/>
    </location>
</feature>
<feature type="compositionally biased region" description="Low complexity" evidence="5">
    <location>
        <begin position="260"/>
        <end position="282"/>
    </location>
</feature>
<dbReference type="PROSITE" id="PS00028">
    <property type="entry name" value="ZINC_FINGER_C2H2_1"/>
    <property type="match status" value="1"/>
</dbReference>
<name>A0ABR3JH99_9AGAR</name>
<keyword evidence="1" id="KW-0479">Metal-binding</keyword>